<feature type="non-terminal residue" evidence="2">
    <location>
        <position position="1"/>
    </location>
</feature>
<protein>
    <submittedName>
        <fullName evidence="2">AFF2 protein</fullName>
    </submittedName>
</protein>
<accession>A0A7L0RXQ1</accession>
<dbReference type="InterPro" id="IPR007797">
    <property type="entry name" value="AF4/FMR2"/>
</dbReference>
<organism evidence="2 3">
    <name type="scientific">Glaucidium brasilianum</name>
    <name type="common">Ferruginous pygmy-owl</name>
    <dbReference type="NCBI Taxonomy" id="78217"/>
    <lineage>
        <taxon>Eukaryota</taxon>
        <taxon>Metazoa</taxon>
        <taxon>Chordata</taxon>
        <taxon>Craniata</taxon>
        <taxon>Vertebrata</taxon>
        <taxon>Euteleostomi</taxon>
        <taxon>Archelosauria</taxon>
        <taxon>Archosauria</taxon>
        <taxon>Dinosauria</taxon>
        <taxon>Saurischia</taxon>
        <taxon>Theropoda</taxon>
        <taxon>Coelurosauria</taxon>
        <taxon>Aves</taxon>
        <taxon>Neognathae</taxon>
        <taxon>Neoaves</taxon>
        <taxon>Telluraves</taxon>
        <taxon>Strigiformes</taxon>
        <taxon>Strigidae</taxon>
        <taxon>Glaucidium</taxon>
    </lineage>
</organism>
<evidence type="ECO:0000313" key="3">
    <source>
        <dbReference type="Proteomes" id="UP000591073"/>
    </source>
</evidence>
<reference evidence="2 3" key="1">
    <citation type="submission" date="2019-09" db="EMBL/GenBank/DDBJ databases">
        <title>Bird 10,000 Genomes (B10K) Project - Family phase.</title>
        <authorList>
            <person name="Zhang G."/>
        </authorList>
    </citation>
    <scope>NUCLEOTIDE SEQUENCE [LARGE SCALE GENOMIC DNA]</scope>
    <source>
        <strain evidence="2">B10K-DU-008-63</strain>
    </source>
</reference>
<dbReference type="PANTHER" id="PTHR10528:SF18">
    <property type="entry name" value="AF4_FMR2 FAMILY MEMBER 2"/>
    <property type="match status" value="1"/>
</dbReference>
<feature type="compositionally biased region" description="Polar residues" evidence="1">
    <location>
        <begin position="169"/>
        <end position="178"/>
    </location>
</feature>
<dbReference type="GO" id="GO:0002151">
    <property type="term" value="F:G-quadruplex RNA binding"/>
    <property type="evidence" value="ECO:0007669"/>
    <property type="project" value="TreeGrafter"/>
</dbReference>
<name>A0A7L0RXQ1_GLABR</name>
<sequence length="290" mass="31855">YEQDRSALKRKEWERRNQEVQQDEDLFASGFNLFGEPYKTNKGDALANRVQNTLGNYDEMKDLLTNHSNQSHLVGIPKNSVPQTPIDKNEQNFFPEPRNRMIPSHQISGHSSTSMPPPSSLSSNSTLLHGHQSSRKSRTDWSRGGHNSSGTQPSQSSSQQSRTKHSSSHDQPQGSHSKSPAELEFVGHGPGSPLPSTSLLSANNSLSTQNFPPGLHCKNSMVQQKPTAYVRPMDGQDQVPNDSPELKPPVEIESGYGNQSFGTLLEGKVNTPSSKNKVPKLNIPPVSEVS</sequence>
<feature type="compositionally biased region" description="Low complexity" evidence="1">
    <location>
        <begin position="108"/>
        <end position="131"/>
    </location>
</feature>
<comment type="caution">
    <text evidence="2">The sequence shown here is derived from an EMBL/GenBank/DDBJ whole genome shotgun (WGS) entry which is preliminary data.</text>
</comment>
<dbReference type="GO" id="GO:0016607">
    <property type="term" value="C:nuclear speck"/>
    <property type="evidence" value="ECO:0007669"/>
    <property type="project" value="TreeGrafter"/>
</dbReference>
<dbReference type="Pfam" id="PF05110">
    <property type="entry name" value="AF-4"/>
    <property type="match status" value="1"/>
</dbReference>
<dbReference type="OrthoDB" id="6382204at2759"/>
<keyword evidence="3" id="KW-1185">Reference proteome</keyword>
<gene>
    <name evidence="2" type="primary">Aff2</name>
    <name evidence="2" type="ORF">GLABRA_R07144</name>
</gene>
<dbReference type="GO" id="GO:0043484">
    <property type="term" value="P:regulation of RNA splicing"/>
    <property type="evidence" value="ECO:0007669"/>
    <property type="project" value="TreeGrafter"/>
</dbReference>
<feature type="compositionally biased region" description="Low complexity" evidence="1">
    <location>
        <begin position="148"/>
        <end position="161"/>
    </location>
</feature>
<evidence type="ECO:0000313" key="2">
    <source>
        <dbReference type="EMBL" id="NXL35051.1"/>
    </source>
</evidence>
<dbReference type="Proteomes" id="UP000591073">
    <property type="component" value="Unassembled WGS sequence"/>
</dbReference>
<dbReference type="Gene3D" id="6.10.250.2670">
    <property type="match status" value="1"/>
</dbReference>
<dbReference type="PANTHER" id="PTHR10528">
    <property type="entry name" value="AF4/FMR2 FAMILY MEMBER"/>
    <property type="match status" value="1"/>
</dbReference>
<proteinExistence type="predicted"/>
<dbReference type="EMBL" id="VXAP01000347">
    <property type="protein sequence ID" value="NXL35051.1"/>
    <property type="molecule type" value="Genomic_DNA"/>
</dbReference>
<feature type="region of interest" description="Disordered" evidence="1">
    <location>
        <begin position="71"/>
        <end position="290"/>
    </location>
</feature>
<dbReference type="AlphaFoldDB" id="A0A7L0RXQ1"/>
<feature type="non-terminal residue" evidence="2">
    <location>
        <position position="290"/>
    </location>
</feature>
<feature type="compositionally biased region" description="Low complexity" evidence="1">
    <location>
        <begin position="194"/>
        <end position="208"/>
    </location>
</feature>
<evidence type="ECO:0000256" key="1">
    <source>
        <dbReference type="SAM" id="MobiDB-lite"/>
    </source>
</evidence>